<keyword evidence="1" id="KW-1133">Transmembrane helix</keyword>
<dbReference type="EMBL" id="GGEC01035752">
    <property type="protein sequence ID" value="MBX16236.1"/>
    <property type="molecule type" value="Transcribed_RNA"/>
</dbReference>
<protein>
    <submittedName>
        <fullName evidence="2">Uncharacterized protein</fullName>
    </submittedName>
</protein>
<accession>A0A2P2LE46</accession>
<evidence type="ECO:0000256" key="1">
    <source>
        <dbReference type="SAM" id="Phobius"/>
    </source>
</evidence>
<sequence length="105" mass="11976">MRPAKPYAAGCRASGAVASVPNLVRERVGKRVCLEFRGNIRFGENDATAIVTVAMVSPWRVTLRFFIFYFFIKPLMKTRYLENLGLANDNLQPRRFPVLYVAYSN</sequence>
<name>A0A2P2LE46_RHIMU</name>
<evidence type="ECO:0000313" key="2">
    <source>
        <dbReference type="EMBL" id="MBX16236.1"/>
    </source>
</evidence>
<dbReference type="AlphaFoldDB" id="A0A2P2LE46"/>
<organism evidence="2">
    <name type="scientific">Rhizophora mucronata</name>
    <name type="common">Asiatic mangrove</name>
    <dbReference type="NCBI Taxonomy" id="61149"/>
    <lineage>
        <taxon>Eukaryota</taxon>
        <taxon>Viridiplantae</taxon>
        <taxon>Streptophyta</taxon>
        <taxon>Embryophyta</taxon>
        <taxon>Tracheophyta</taxon>
        <taxon>Spermatophyta</taxon>
        <taxon>Magnoliopsida</taxon>
        <taxon>eudicotyledons</taxon>
        <taxon>Gunneridae</taxon>
        <taxon>Pentapetalae</taxon>
        <taxon>rosids</taxon>
        <taxon>fabids</taxon>
        <taxon>Malpighiales</taxon>
        <taxon>Rhizophoraceae</taxon>
        <taxon>Rhizophora</taxon>
    </lineage>
</organism>
<reference evidence="2" key="1">
    <citation type="submission" date="2018-02" db="EMBL/GenBank/DDBJ databases">
        <title>Rhizophora mucronata_Transcriptome.</title>
        <authorList>
            <person name="Meera S.P."/>
            <person name="Sreeshan A."/>
            <person name="Augustine A."/>
        </authorList>
    </citation>
    <scope>NUCLEOTIDE SEQUENCE</scope>
    <source>
        <tissue evidence="2">Leaf</tissue>
    </source>
</reference>
<keyword evidence="1" id="KW-0812">Transmembrane</keyword>
<proteinExistence type="predicted"/>
<feature type="transmembrane region" description="Helical" evidence="1">
    <location>
        <begin position="49"/>
        <end position="72"/>
    </location>
</feature>
<keyword evidence="1" id="KW-0472">Membrane</keyword>